<dbReference type="SUPFAM" id="SSF55874">
    <property type="entry name" value="ATPase domain of HSP90 chaperone/DNA topoisomerase II/histidine kinase"/>
    <property type="match status" value="1"/>
</dbReference>
<dbReference type="PRINTS" id="PR00344">
    <property type="entry name" value="BCTRLSENSOR"/>
</dbReference>
<keyword evidence="13" id="KW-0547">Nucleotide-binding</keyword>
<feature type="domain" description="Histidine kinase" evidence="19">
    <location>
        <begin position="287"/>
        <end position="508"/>
    </location>
</feature>
<dbReference type="GO" id="GO:0000155">
    <property type="term" value="F:phosphorelay sensor kinase activity"/>
    <property type="evidence" value="ECO:0007669"/>
    <property type="project" value="UniProtKB-UniRule"/>
</dbReference>
<evidence type="ECO:0000256" key="8">
    <source>
        <dbReference type="ARBA" id="ARBA00022777"/>
    </source>
</evidence>
<keyword evidence="13" id="KW-0804">Transcription</keyword>
<evidence type="ECO:0000256" key="4">
    <source>
        <dbReference type="ARBA" id="ARBA00022519"/>
    </source>
</evidence>
<dbReference type="InterPro" id="IPR000014">
    <property type="entry name" value="PAS"/>
</dbReference>
<protein>
    <recommendedName>
        <fullName evidence="13">Aerobic respiration control sensor protein</fullName>
        <ecNumber evidence="13">2.7.13.3</ecNumber>
    </recommendedName>
</protein>
<keyword evidence="4 13" id="KW-0997">Cell inner membrane</keyword>
<feature type="domain" description="PAC" evidence="22">
    <location>
        <begin position="224"/>
        <end position="276"/>
    </location>
</feature>
<evidence type="ECO:0000256" key="12">
    <source>
        <dbReference type="ARBA" id="ARBA00023136"/>
    </source>
</evidence>
<keyword evidence="6 13" id="KW-0808">Transferase</keyword>
<dbReference type="Pfam" id="PF00072">
    <property type="entry name" value="Response_reg"/>
    <property type="match status" value="1"/>
</dbReference>
<dbReference type="Gene3D" id="3.30.565.10">
    <property type="entry name" value="Histidine kinase-like ATPase, C-terminal domain"/>
    <property type="match status" value="1"/>
</dbReference>
<name>A0A3N1PUL2_9GAMM</name>
<comment type="subcellular location">
    <subcellularLocation>
        <location evidence="2 13">Cell inner membrane</location>
        <topology evidence="2 13">Multi-pass membrane protein</topology>
    </subcellularLocation>
</comment>
<keyword evidence="11 13" id="KW-0902">Two-component regulatory system</keyword>
<comment type="caution">
    <text evidence="24">The sequence shown here is derived from an EMBL/GenBank/DDBJ whole genome shotgun (WGS) entry which is preliminary data.</text>
</comment>
<evidence type="ECO:0000256" key="7">
    <source>
        <dbReference type="ARBA" id="ARBA00022692"/>
    </source>
</evidence>
<dbReference type="Pfam" id="PF01627">
    <property type="entry name" value="Hpt"/>
    <property type="match status" value="1"/>
</dbReference>
<evidence type="ECO:0000259" key="22">
    <source>
        <dbReference type="PROSITE" id="PS50113"/>
    </source>
</evidence>
<dbReference type="InterPro" id="IPR005467">
    <property type="entry name" value="His_kinase_dom"/>
</dbReference>
<dbReference type="InterPro" id="IPR003594">
    <property type="entry name" value="HATPase_dom"/>
</dbReference>
<dbReference type="SMART" id="SM00073">
    <property type="entry name" value="HPT"/>
    <property type="match status" value="1"/>
</dbReference>
<feature type="modified residue" description="Phosphohistidine" evidence="14 15">
    <location>
        <position position="715"/>
    </location>
</feature>
<evidence type="ECO:0000259" key="21">
    <source>
        <dbReference type="PROSITE" id="PS50112"/>
    </source>
</evidence>
<dbReference type="InterPro" id="IPR003661">
    <property type="entry name" value="HisK_dim/P_dom"/>
</dbReference>
<dbReference type="SUPFAM" id="SSF55785">
    <property type="entry name" value="PYP-like sensor domain (PAS domain)"/>
    <property type="match status" value="1"/>
</dbReference>
<evidence type="ECO:0000256" key="2">
    <source>
        <dbReference type="ARBA" id="ARBA00004429"/>
    </source>
</evidence>
<evidence type="ECO:0000256" key="14">
    <source>
        <dbReference type="PIRSR" id="PIRSR003182-50"/>
    </source>
</evidence>
<keyword evidence="10 18" id="KW-1133">Transmembrane helix</keyword>
<evidence type="ECO:0000256" key="15">
    <source>
        <dbReference type="PROSITE-ProRule" id="PRU00110"/>
    </source>
</evidence>
<dbReference type="InterPro" id="IPR036097">
    <property type="entry name" value="HisK_dim/P_sf"/>
</dbReference>
<dbReference type="RefSeq" id="WP_123420319.1">
    <property type="nucleotide sequence ID" value="NZ_JBLXAC010000014.1"/>
</dbReference>
<dbReference type="CDD" id="cd16922">
    <property type="entry name" value="HATPase_EvgS-ArcB-TorS-like"/>
    <property type="match status" value="1"/>
</dbReference>
<evidence type="ECO:0000256" key="13">
    <source>
        <dbReference type="PIRNR" id="PIRNR003182"/>
    </source>
</evidence>
<feature type="domain" description="Response regulatory" evidence="20">
    <location>
        <begin position="527"/>
        <end position="642"/>
    </location>
</feature>
<dbReference type="PROSITE" id="PS50113">
    <property type="entry name" value="PAC"/>
    <property type="match status" value="1"/>
</dbReference>
<keyword evidence="3 13" id="KW-1003">Cell membrane</keyword>
<dbReference type="Pfam" id="PF00512">
    <property type="entry name" value="HisKA"/>
    <property type="match status" value="1"/>
</dbReference>
<reference evidence="24 25" key="1">
    <citation type="submission" date="2018-11" db="EMBL/GenBank/DDBJ databases">
        <title>Genomic Encyclopedia of Type Strains, Phase IV (KMG-IV): sequencing the most valuable type-strain genomes for metagenomic binning, comparative biology and taxonomic classification.</title>
        <authorList>
            <person name="Goeker M."/>
        </authorList>
    </citation>
    <scope>NUCLEOTIDE SEQUENCE [LARGE SCALE GENOMIC DNA]</scope>
    <source>
        <strain evidence="24 25">DSM 21945</strain>
    </source>
</reference>
<dbReference type="InterPro" id="IPR008207">
    <property type="entry name" value="Sig_transdc_His_kin_Hpt_dom"/>
</dbReference>
<dbReference type="Gene3D" id="3.30.450.20">
    <property type="entry name" value="PAS domain"/>
    <property type="match status" value="1"/>
</dbReference>
<dbReference type="InterPro" id="IPR013767">
    <property type="entry name" value="PAS_fold"/>
</dbReference>
<evidence type="ECO:0000256" key="9">
    <source>
        <dbReference type="ARBA" id="ARBA00022840"/>
    </source>
</evidence>
<feature type="domain" description="PAS" evidence="21">
    <location>
        <begin position="151"/>
        <end position="195"/>
    </location>
</feature>
<feature type="transmembrane region" description="Helical" evidence="18">
    <location>
        <begin position="53"/>
        <end position="72"/>
    </location>
</feature>
<dbReference type="GO" id="GO:0005886">
    <property type="term" value="C:plasma membrane"/>
    <property type="evidence" value="ECO:0007669"/>
    <property type="project" value="UniProtKB-SubCell"/>
</dbReference>
<evidence type="ECO:0000256" key="18">
    <source>
        <dbReference type="SAM" id="Phobius"/>
    </source>
</evidence>
<evidence type="ECO:0000313" key="24">
    <source>
        <dbReference type="EMBL" id="ROQ30430.1"/>
    </source>
</evidence>
<dbReference type="NCBIfam" id="TIGR00229">
    <property type="entry name" value="sensory_box"/>
    <property type="match status" value="1"/>
</dbReference>
<sequence>MMTAWAQKFTELLTRLGTARFSIALFSLILLVSLVGTSTTDILLHGNVTVYDLLTPLLLTLLTAPWILYFFLEMIAQLERSRRHLFQLVEQLEQLREQDKVLNQSLKDKVEQLNFEIDERKKAEFARQDAIDRLSLEVVERKKTQESLGEQTALLRSFINSSPDMIYFRNEKGIFYGCNKAVEEVTGKKEQELIGLSPFEVYPNEVAMRAIETDKVLFANNQQVTYEQWLQYPDGRKALFEMRKVPFFSASGRRLGLLGFGRDITERKKAADALEKAAREKTQFIATLSHELRTPLNGIVGLARMLKDTELTEQQRSYLNTIYVSAETLGNLFNDIIDLDKADRRRLTIVPDSQDLPAFIKDLANLAELMAQQKGLGWQFECQGELPQRVQMDATRTRQVLWNLLGNAVKFTEQGKVGLAVKVEPAPTGSTRLAFTVTDTGIGIPKAELDKIFAMYYQVESGGKKHATGTGIGLAVSRNLAEAMGGELDVQSVPGKGSSFTLTLTLPLCDKPKALPAEEPAAQRKLDILLVEDIELNVTVAKALLTKLGHQVTVAMDGQAALTACQHHLFDLVLLDIQLPDMTGFEVACALREEERFAELPIVALTANVIKDKDEYLENGMDDAISKPLSVASVSAIIDEFYGEPGAVLATRRETEEDEDKLLDTDILSQFVEAVGAPIMQQSVDLLENQMPDYLKVLESNLMAGDKKATCEMAHKIKGAAAAVGLKRIQQLANHAQHGEAPAWDENIHEWVDEIVEQWQSDLALLRQWLDERS</sequence>
<keyword evidence="9 13" id="KW-0067">ATP-binding</keyword>
<dbReference type="SMART" id="SM00448">
    <property type="entry name" value="REC"/>
    <property type="match status" value="1"/>
</dbReference>
<dbReference type="SMART" id="SM00091">
    <property type="entry name" value="PAS"/>
    <property type="match status" value="1"/>
</dbReference>
<dbReference type="NCBIfam" id="NF008302">
    <property type="entry name" value="PRK11091.1"/>
    <property type="match status" value="1"/>
</dbReference>
<dbReference type="EC" id="2.7.13.3" evidence="13"/>
<gene>
    <name evidence="24" type="ORF">EDC28_101116</name>
</gene>
<dbReference type="Proteomes" id="UP000268033">
    <property type="component" value="Unassembled WGS sequence"/>
</dbReference>
<dbReference type="PROSITE" id="PS50894">
    <property type="entry name" value="HPT"/>
    <property type="match status" value="1"/>
</dbReference>
<evidence type="ECO:0000256" key="5">
    <source>
        <dbReference type="ARBA" id="ARBA00022553"/>
    </source>
</evidence>
<dbReference type="STRING" id="584787.GCA_001247655_01707"/>
<dbReference type="Gene3D" id="1.10.287.130">
    <property type="match status" value="1"/>
</dbReference>
<keyword evidence="25" id="KW-1185">Reference proteome</keyword>
<comment type="catalytic activity">
    <reaction evidence="1 13">
        <text>ATP + protein L-histidine = ADP + protein N-phospho-L-histidine.</text>
        <dbReference type="EC" id="2.7.13.3"/>
    </reaction>
</comment>
<evidence type="ECO:0000259" key="19">
    <source>
        <dbReference type="PROSITE" id="PS50109"/>
    </source>
</evidence>
<dbReference type="SUPFAM" id="SSF52172">
    <property type="entry name" value="CheY-like"/>
    <property type="match status" value="1"/>
</dbReference>
<dbReference type="InterPro" id="IPR000700">
    <property type="entry name" value="PAS-assoc_C"/>
</dbReference>
<dbReference type="SMART" id="SM00387">
    <property type="entry name" value="HATPase_c"/>
    <property type="match status" value="1"/>
</dbReference>
<keyword evidence="8 13" id="KW-0418">Kinase</keyword>
<feature type="coiled-coil region" evidence="17">
    <location>
        <begin position="75"/>
        <end position="123"/>
    </location>
</feature>
<dbReference type="InterPro" id="IPR004358">
    <property type="entry name" value="Sig_transdc_His_kin-like_C"/>
</dbReference>
<dbReference type="InterPro" id="IPR036641">
    <property type="entry name" value="HPT_dom_sf"/>
</dbReference>
<dbReference type="PANTHER" id="PTHR43047">
    <property type="entry name" value="TWO-COMPONENT HISTIDINE PROTEIN KINASE"/>
    <property type="match status" value="1"/>
</dbReference>
<dbReference type="CDD" id="cd17546">
    <property type="entry name" value="REC_hyHK_CKI1_RcsC-like"/>
    <property type="match status" value="1"/>
</dbReference>
<evidence type="ECO:0000256" key="1">
    <source>
        <dbReference type="ARBA" id="ARBA00000085"/>
    </source>
</evidence>
<dbReference type="PROSITE" id="PS50109">
    <property type="entry name" value="HIS_KIN"/>
    <property type="match status" value="1"/>
</dbReference>
<dbReference type="InterPro" id="IPR014409">
    <property type="entry name" value="Sig_transdc_His_kin_hyb_ArcB"/>
</dbReference>
<dbReference type="SMART" id="SM00388">
    <property type="entry name" value="HisKA"/>
    <property type="match status" value="1"/>
</dbReference>
<dbReference type="Pfam" id="PF18415">
    <property type="entry name" value="HKR_ArcB_TM"/>
    <property type="match status" value="1"/>
</dbReference>
<dbReference type="InterPro" id="IPR035965">
    <property type="entry name" value="PAS-like_dom_sf"/>
</dbReference>
<dbReference type="InterPro" id="IPR036890">
    <property type="entry name" value="HATPase_C_sf"/>
</dbReference>
<dbReference type="Pfam" id="PF00989">
    <property type="entry name" value="PAS"/>
    <property type="match status" value="1"/>
</dbReference>
<dbReference type="CDD" id="cd00130">
    <property type="entry name" value="PAS"/>
    <property type="match status" value="1"/>
</dbReference>
<evidence type="ECO:0000256" key="17">
    <source>
        <dbReference type="SAM" id="Coils"/>
    </source>
</evidence>
<keyword evidence="13" id="KW-0805">Transcription regulation</keyword>
<evidence type="ECO:0000313" key="25">
    <source>
        <dbReference type="Proteomes" id="UP000268033"/>
    </source>
</evidence>
<dbReference type="InterPro" id="IPR040642">
    <property type="entry name" value="HKR_ArcB_TM"/>
</dbReference>
<dbReference type="GO" id="GO:0005524">
    <property type="term" value="F:ATP binding"/>
    <property type="evidence" value="ECO:0007669"/>
    <property type="project" value="UniProtKB-UniRule"/>
</dbReference>
<dbReference type="EMBL" id="RJUL01000001">
    <property type="protein sequence ID" value="ROQ30430.1"/>
    <property type="molecule type" value="Genomic_DNA"/>
</dbReference>
<proteinExistence type="predicted"/>
<dbReference type="SUPFAM" id="SSF47384">
    <property type="entry name" value="Homodimeric domain of signal transducing histidine kinase"/>
    <property type="match status" value="1"/>
</dbReference>
<feature type="modified residue" description="4-aspartylphosphate" evidence="14 16">
    <location>
        <position position="576"/>
    </location>
</feature>
<evidence type="ECO:0000256" key="3">
    <source>
        <dbReference type="ARBA" id="ARBA00022475"/>
    </source>
</evidence>
<dbReference type="SUPFAM" id="SSF47226">
    <property type="entry name" value="Histidine-containing phosphotransfer domain, HPT domain"/>
    <property type="match status" value="1"/>
</dbReference>
<organism evidence="24 25">
    <name type="scientific">Gallaecimonas pentaromativorans</name>
    <dbReference type="NCBI Taxonomy" id="584787"/>
    <lineage>
        <taxon>Bacteria</taxon>
        <taxon>Pseudomonadati</taxon>
        <taxon>Pseudomonadota</taxon>
        <taxon>Gammaproteobacteria</taxon>
        <taxon>Enterobacterales</taxon>
        <taxon>Gallaecimonadaceae</taxon>
        <taxon>Gallaecimonas</taxon>
    </lineage>
</organism>
<evidence type="ECO:0000259" key="20">
    <source>
        <dbReference type="PROSITE" id="PS50110"/>
    </source>
</evidence>
<feature type="modified residue" description="Phosphohistidine; by autocatalysis" evidence="14">
    <location>
        <position position="290"/>
    </location>
</feature>
<dbReference type="PROSITE" id="PS50110">
    <property type="entry name" value="RESPONSE_REGULATORY"/>
    <property type="match status" value="1"/>
</dbReference>
<feature type="domain" description="HPt" evidence="23">
    <location>
        <begin position="676"/>
        <end position="769"/>
    </location>
</feature>
<evidence type="ECO:0000259" key="23">
    <source>
        <dbReference type="PROSITE" id="PS50894"/>
    </source>
</evidence>
<evidence type="ECO:0000256" key="11">
    <source>
        <dbReference type="ARBA" id="ARBA00023012"/>
    </source>
</evidence>
<dbReference type="InterPro" id="IPR011006">
    <property type="entry name" value="CheY-like_superfamily"/>
</dbReference>
<dbReference type="FunFam" id="3.30.565.10:FF:000010">
    <property type="entry name" value="Sensor histidine kinase RcsC"/>
    <property type="match status" value="1"/>
</dbReference>
<dbReference type="Pfam" id="PF02518">
    <property type="entry name" value="HATPase_c"/>
    <property type="match status" value="1"/>
</dbReference>
<evidence type="ECO:0000256" key="16">
    <source>
        <dbReference type="PROSITE-ProRule" id="PRU00169"/>
    </source>
</evidence>
<dbReference type="PIRSF" id="PIRSF003182">
    <property type="entry name" value="ArcB"/>
    <property type="match status" value="1"/>
</dbReference>
<evidence type="ECO:0000256" key="6">
    <source>
        <dbReference type="ARBA" id="ARBA00022679"/>
    </source>
</evidence>
<keyword evidence="17" id="KW-0175">Coiled coil</keyword>
<keyword evidence="12 13" id="KW-0472">Membrane</keyword>
<comment type="PTM">
    <text evidence="14">Activation requires a sequential transfer of a phosphate group from a His in the primary transmitter domain, to an Asp in the receiver domain and to a His in the secondary transmitter domain.</text>
</comment>
<dbReference type="InterPro" id="IPR001789">
    <property type="entry name" value="Sig_transdc_resp-reg_receiver"/>
</dbReference>
<keyword evidence="7 18" id="KW-0812">Transmembrane</keyword>
<dbReference type="InterPro" id="IPR027460">
    <property type="entry name" value="ArcB_TM_sf"/>
</dbReference>
<accession>A0A3N1PUL2</accession>
<dbReference type="GO" id="GO:0006355">
    <property type="term" value="P:regulation of DNA-templated transcription"/>
    <property type="evidence" value="ECO:0007669"/>
    <property type="project" value="InterPro"/>
</dbReference>
<dbReference type="CDD" id="cd00082">
    <property type="entry name" value="HisKA"/>
    <property type="match status" value="1"/>
</dbReference>
<keyword evidence="5 14" id="KW-0597">Phosphoprotein</keyword>
<dbReference type="Gene3D" id="3.40.50.2300">
    <property type="match status" value="1"/>
</dbReference>
<dbReference type="CDD" id="cd00088">
    <property type="entry name" value="HPT"/>
    <property type="match status" value="1"/>
</dbReference>
<dbReference type="Gene3D" id="1.10.287.970">
    <property type="entry name" value="His Kinase A (phosphoacceptor) domain"/>
    <property type="match status" value="1"/>
</dbReference>
<dbReference type="PROSITE" id="PS50112">
    <property type="entry name" value="PAS"/>
    <property type="match status" value="1"/>
</dbReference>
<evidence type="ECO:0000256" key="10">
    <source>
        <dbReference type="ARBA" id="ARBA00022989"/>
    </source>
</evidence>
<dbReference type="Gene3D" id="1.20.120.160">
    <property type="entry name" value="HPT domain"/>
    <property type="match status" value="1"/>
</dbReference>
<dbReference type="AlphaFoldDB" id="A0A3N1PUL2"/>